<evidence type="ECO:0000256" key="1">
    <source>
        <dbReference type="SAM" id="Phobius"/>
    </source>
</evidence>
<dbReference type="RefSeq" id="WP_239263786.1">
    <property type="nucleotide sequence ID" value="NZ_JAKRCV010000020.1"/>
</dbReference>
<keyword evidence="1" id="KW-0812">Transmembrane</keyword>
<organism evidence="2 3">
    <name type="scientific">Arsenicicoccus bolidensis</name>
    <dbReference type="NCBI Taxonomy" id="229480"/>
    <lineage>
        <taxon>Bacteria</taxon>
        <taxon>Bacillati</taxon>
        <taxon>Actinomycetota</taxon>
        <taxon>Actinomycetes</taxon>
        <taxon>Micrococcales</taxon>
        <taxon>Intrasporangiaceae</taxon>
        <taxon>Arsenicicoccus</taxon>
    </lineage>
</organism>
<name>A0ABS9Q265_9MICO</name>
<keyword evidence="1" id="KW-1133">Transmembrane helix</keyword>
<feature type="transmembrane region" description="Helical" evidence="1">
    <location>
        <begin position="6"/>
        <end position="25"/>
    </location>
</feature>
<evidence type="ECO:0000313" key="3">
    <source>
        <dbReference type="Proteomes" id="UP001521931"/>
    </source>
</evidence>
<keyword evidence="1" id="KW-0472">Membrane</keyword>
<accession>A0ABS9Q265</accession>
<keyword evidence="3" id="KW-1185">Reference proteome</keyword>
<proteinExistence type="predicted"/>
<comment type="caution">
    <text evidence="2">The sequence shown here is derived from an EMBL/GenBank/DDBJ whole genome shotgun (WGS) entry which is preliminary data.</text>
</comment>
<protein>
    <submittedName>
        <fullName evidence="2">Uncharacterized protein</fullName>
    </submittedName>
</protein>
<dbReference type="EMBL" id="JAKRCV010000020">
    <property type="protein sequence ID" value="MCG7321849.1"/>
    <property type="molecule type" value="Genomic_DNA"/>
</dbReference>
<dbReference type="Proteomes" id="UP001521931">
    <property type="component" value="Unassembled WGS sequence"/>
</dbReference>
<evidence type="ECO:0000313" key="2">
    <source>
        <dbReference type="EMBL" id="MCG7321849.1"/>
    </source>
</evidence>
<gene>
    <name evidence="2" type="ORF">MHL29_08110</name>
</gene>
<feature type="transmembrane region" description="Helical" evidence="1">
    <location>
        <begin position="37"/>
        <end position="58"/>
    </location>
</feature>
<sequence length="64" mass="6739">MDLRTGASIVGLLAIIYGFAVALGPRAHQDAGFWRRSTVTGALLLLVAVVLLVAIPFYREGGPS</sequence>
<reference evidence="2 3" key="1">
    <citation type="submission" date="2022-02" db="EMBL/GenBank/DDBJ databases">
        <title>Uncovering new skin microbiome diversity through culturing and metagenomics.</title>
        <authorList>
            <person name="Conlan S."/>
            <person name="Deming C."/>
            <person name="Nisc Comparative Sequencing Program N."/>
            <person name="Segre J.A."/>
        </authorList>
    </citation>
    <scope>NUCLEOTIDE SEQUENCE [LARGE SCALE GENOMIC DNA]</scope>
    <source>
        <strain evidence="2 3">ACRQZ</strain>
    </source>
</reference>